<sequence>MSKTESYCLEDALNDLFIPETTIESDTQTINHQKKYYPPGAARRWKNLCCTRLAYLLTGEKARTKYGSVHQSYSYEDFIQGIVRMASASVKTHIYNFCQQAKEQPEKKYIFIIDEINRANLSKVFGEVMMLMEHDKRGENWSVPLTYSENDEERFYVPENVYIIGLMNTADRSLAVVDYALRRRFSFIDIEPGFDTPQFRNFLLNKKAEPSFVESLCQKMNELNQEISKEATILGKGFRIGHSYFCCGLEDGTSPDTQWLNEIVMTDIAPLLEEYFFDDPYKQQKWTNKLLGDS</sequence>
<dbReference type="InterPro" id="IPR027417">
    <property type="entry name" value="P-loop_NTPase"/>
</dbReference>
<evidence type="ECO:0000259" key="1">
    <source>
        <dbReference type="Pfam" id="PF07728"/>
    </source>
</evidence>
<dbReference type="AlphaFoldDB" id="Q47375"/>
<organism evidence="2">
    <name type="scientific">Escherichia coli</name>
    <dbReference type="NCBI Taxonomy" id="562"/>
    <lineage>
        <taxon>Bacteria</taxon>
        <taxon>Pseudomonadati</taxon>
        <taxon>Pseudomonadota</taxon>
        <taxon>Gammaproteobacteria</taxon>
        <taxon>Enterobacterales</taxon>
        <taxon>Enterobacteriaceae</taxon>
        <taxon>Escherichia</taxon>
    </lineage>
</organism>
<proteinExistence type="predicted"/>
<reference evidence="2" key="1">
    <citation type="journal article" date="1989" name="J. Bacteriol.">
        <title>Nucleotide sequence of the McrB region of Escherichia coli K-12 and evidence for two independent translational initiation sites at the mcrB locus.</title>
        <authorList>
            <person name="Ross T.K."/>
            <person name="Achberger E.C."/>
            <person name="Braymer H.D."/>
        </authorList>
    </citation>
    <scope>NUCLEOTIDE SEQUENCE</scope>
</reference>
<dbReference type="SUPFAM" id="SSF52540">
    <property type="entry name" value="P-loop containing nucleoside triphosphate hydrolases"/>
    <property type="match status" value="1"/>
</dbReference>
<accession>Q47375</accession>
<dbReference type="PANTHER" id="PTHR37291">
    <property type="entry name" value="5-METHYLCYTOSINE-SPECIFIC RESTRICTION ENZYME B"/>
    <property type="match status" value="1"/>
</dbReference>
<dbReference type="EMBL" id="M24927">
    <property type="protein sequence ID" value="AAA24143.1"/>
    <property type="molecule type" value="Genomic_DNA"/>
</dbReference>
<gene>
    <name evidence="2" type="primary">mcrB</name>
</gene>
<feature type="domain" description="ATPase dynein-related AAA" evidence="1">
    <location>
        <begin position="46"/>
        <end position="185"/>
    </location>
</feature>
<evidence type="ECO:0000313" key="2">
    <source>
        <dbReference type="EMBL" id="AAA24143.1"/>
    </source>
</evidence>
<protein>
    <submittedName>
        <fullName evidence="2">McrB protein</fullName>
    </submittedName>
</protein>
<dbReference type="GO" id="GO:0016887">
    <property type="term" value="F:ATP hydrolysis activity"/>
    <property type="evidence" value="ECO:0007669"/>
    <property type="project" value="InterPro"/>
</dbReference>
<dbReference type="PANTHER" id="PTHR37291:SF1">
    <property type="entry name" value="TYPE IV METHYL-DIRECTED RESTRICTION ENZYME ECOKMCRB SUBUNIT"/>
    <property type="match status" value="1"/>
</dbReference>
<dbReference type="InterPro" id="IPR011704">
    <property type="entry name" value="ATPase_dyneun-rel_AAA"/>
</dbReference>
<dbReference type="GO" id="GO:0005524">
    <property type="term" value="F:ATP binding"/>
    <property type="evidence" value="ECO:0007669"/>
    <property type="project" value="InterPro"/>
</dbReference>
<dbReference type="Gene3D" id="3.40.50.300">
    <property type="entry name" value="P-loop containing nucleotide triphosphate hydrolases"/>
    <property type="match status" value="1"/>
</dbReference>
<dbReference type="InterPro" id="IPR052934">
    <property type="entry name" value="Methyl-DNA_Rec/Restrict_Enz"/>
</dbReference>
<dbReference type="Pfam" id="PF07728">
    <property type="entry name" value="AAA_5"/>
    <property type="match status" value="1"/>
</dbReference>
<name>Q47375_ECOLX</name>